<dbReference type="PIRSF" id="PIRSF016104">
    <property type="entry name" value="GPI2"/>
    <property type="match status" value="1"/>
</dbReference>
<dbReference type="Proteomes" id="UP000660262">
    <property type="component" value="Unassembled WGS sequence"/>
</dbReference>
<comment type="subcellular location">
    <subcellularLocation>
        <location evidence="1">Membrane</location>
        <topology evidence="1">Multi-pass membrane protein</topology>
    </subcellularLocation>
</comment>
<organism evidence="9 10">
    <name type="scientific">Pycnococcus provasolii</name>
    <dbReference type="NCBI Taxonomy" id="41880"/>
    <lineage>
        <taxon>Eukaryota</taxon>
        <taxon>Viridiplantae</taxon>
        <taxon>Chlorophyta</taxon>
        <taxon>Pseudoscourfieldiophyceae</taxon>
        <taxon>Pseudoscourfieldiales</taxon>
        <taxon>Pycnococcaceae</taxon>
        <taxon>Pycnococcus</taxon>
    </lineage>
</organism>
<dbReference type="GO" id="GO:0000506">
    <property type="term" value="C:glycosylphosphatidylinositol-N-acetylglucosaminyltransferase (GPI-GnT) complex"/>
    <property type="evidence" value="ECO:0007669"/>
    <property type="project" value="TreeGrafter"/>
</dbReference>
<evidence type="ECO:0000256" key="3">
    <source>
        <dbReference type="ARBA" id="ARBA00008321"/>
    </source>
</evidence>
<evidence type="ECO:0000256" key="6">
    <source>
        <dbReference type="ARBA" id="ARBA00022989"/>
    </source>
</evidence>
<feature type="transmembrane region" description="Helical" evidence="8">
    <location>
        <begin position="214"/>
        <end position="232"/>
    </location>
</feature>
<evidence type="ECO:0000256" key="2">
    <source>
        <dbReference type="ARBA" id="ARBA00004687"/>
    </source>
</evidence>
<feature type="transmembrane region" description="Helical" evidence="8">
    <location>
        <begin position="293"/>
        <end position="313"/>
    </location>
</feature>
<comment type="pathway">
    <text evidence="2">Glycolipid biosynthesis; glycosylphosphatidylinositol-anchor biosynthesis.</text>
</comment>
<evidence type="ECO:0000256" key="1">
    <source>
        <dbReference type="ARBA" id="ARBA00004141"/>
    </source>
</evidence>
<name>A0A830HLW8_9CHLO</name>
<dbReference type="UniPathway" id="UPA00196"/>
<evidence type="ECO:0000256" key="8">
    <source>
        <dbReference type="SAM" id="Phobius"/>
    </source>
</evidence>
<gene>
    <name evidence="9" type="ORF">PPROV_000640500</name>
</gene>
<evidence type="ECO:0000256" key="4">
    <source>
        <dbReference type="ARBA" id="ARBA00022502"/>
    </source>
</evidence>
<evidence type="ECO:0000256" key="5">
    <source>
        <dbReference type="ARBA" id="ARBA00022692"/>
    </source>
</evidence>
<keyword evidence="7 8" id="KW-0472">Membrane</keyword>
<feature type="transmembrane region" description="Helical" evidence="8">
    <location>
        <begin position="123"/>
        <end position="142"/>
    </location>
</feature>
<comment type="caution">
    <text evidence="9">The sequence shown here is derived from an EMBL/GenBank/DDBJ whole genome shotgun (WGS) entry which is preliminary data.</text>
</comment>
<keyword evidence="5 8" id="KW-0812">Transmembrane</keyword>
<feature type="transmembrane region" description="Helical" evidence="8">
    <location>
        <begin position="154"/>
        <end position="175"/>
    </location>
</feature>
<keyword evidence="6 8" id="KW-1133">Transmembrane helix</keyword>
<protein>
    <recommendedName>
        <fullName evidence="11">Phosphatidylinositol N-acetylglucosaminyltransferase subunit C</fullName>
    </recommendedName>
</protein>
<proteinExistence type="inferred from homology"/>
<dbReference type="PANTHER" id="PTHR12982">
    <property type="entry name" value="PHOSPHATIDYLINOSITOL GLYCAN, CLASS C"/>
    <property type="match status" value="1"/>
</dbReference>
<evidence type="ECO:0000313" key="10">
    <source>
        <dbReference type="Proteomes" id="UP000660262"/>
    </source>
</evidence>
<feature type="transmembrane region" description="Helical" evidence="8">
    <location>
        <begin position="269"/>
        <end position="287"/>
    </location>
</feature>
<dbReference type="Pfam" id="PF06432">
    <property type="entry name" value="GPI2"/>
    <property type="match status" value="1"/>
</dbReference>
<keyword evidence="4" id="KW-0337">GPI-anchor biosynthesis</keyword>
<dbReference type="EMBL" id="BNJQ01000017">
    <property type="protein sequence ID" value="GHP07663.1"/>
    <property type="molecule type" value="Genomic_DNA"/>
</dbReference>
<dbReference type="OrthoDB" id="196709at2759"/>
<reference evidence="9" key="1">
    <citation type="submission" date="2020-10" db="EMBL/GenBank/DDBJ databases">
        <title>Unveiling of a novel bifunctional photoreceptor, Dualchrome1, isolated from a cosmopolitan green alga.</title>
        <authorList>
            <person name="Suzuki S."/>
            <person name="Kawachi M."/>
        </authorList>
    </citation>
    <scope>NUCLEOTIDE SEQUENCE</scope>
    <source>
        <strain evidence="9">NIES 2893</strain>
    </source>
</reference>
<dbReference type="InterPro" id="IPR009450">
    <property type="entry name" value="Plno_GlcNAc_GPI2"/>
</dbReference>
<evidence type="ECO:0008006" key="11">
    <source>
        <dbReference type="Google" id="ProtNLM"/>
    </source>
</evidence>
<dbReference type="PANTHER" id="PTHR12982:SF0">
    <property type="entry name" value="PHOSPHATIDYLINOSITOL N-ACETYLGLUCOSAMINYLTRANSFERASE SUBUNIT C"/>
    <property type="match status" value="1"/>
</dbReference>
<sequence>MQYILNYFCTSSAALLSEQWFARALPSRATVVMAHDNAAADSSQQVWKKALWKRRSNNLHKLPDNHTSSRFLEDLVLNANAVPRDVVTVMCDAQVVVHQLSLTGLFAATHAHLRSNLVSGRTILFISTLLLVAATTACFLLDPAYANAFTVRRALFALQQAFLVTAGCFFIAPVLSTLTRNISSDTVHAWSVALLVAHLYLHDYFFVVSATNKLTGGLSLGAAVLASALLASRLDSPHVDAFAQVVLSMEVFVLSPYVRRALKRGLSRIAHTGVTVALVLLCAAAIAPLSASLAGASVGVCAFVGVLCPLWLVRVQKFKTEIQGPWDEAQLLLEGCT</sequence>
<dbReference type="GO" id="GO:0006506">
    <property type="term" value="P:GPI anchor biosynthetic process"/>
    <property type="evidence" value="ECO:0007669"/>
    <property type="project" value="UniProtKB-UniPathway"/>
</dbReference>
<comment type="similarity">
    <text evidence="3">Belongs to the PIGC family.</text>
</comment>
<feature type="transmembrane region" description="Helical" evidence="8">
    <location>
        <begin position="238"/>
        <end position="257"/>
    </location>
</feature>
<dbReference type="AlphaFoldDB" id="A0A830HLW8"/>
<evidence type="ECO:0000313" key="9">
    <source>
        <dbReference type="EMBL" id="GHP07663.1"/>
    </source>
</evidence>
<evidence type="ECO:0000256" key="7">
    <source>
        <dbReference type="ARBA" id="ARBA00023136"/>
    </source>
</evidence>
<keyword evidence="10" id="KW-1185">Reference proteome</keyword>
<accession>A0A830HLW8</accession>